<dbReference type="PANTHER" id="PTHR30561">
    <property type="entry name" value="SMR FAMILY PROTON-DEPENDENT DRUG EFFLUX TRANSPORTER SUGE"/>
    <property type="match status" value="1"/>
</dbReference>
<feature type="transmembrane region" description="Helical" evidence="9">
    <location>
        <begin position="85"/>
        <end position="104"/>
    </location>
</feature>
<sequence>MHTAYLWLLVAIVAEVIATSCLKLSAGFTRLLPSLVTVVGYGVSFYCLSQTLRSMTMGVVYAIWSGVGIVLISIVGWWMGQKLDGPALVGLGLIIAGVLVINLLSKTVGH</sequence>
<feature type="transmembrane region" description="Helical" evidence="9">
    <location>
        <begin position="60"/>
        <end position="79"/>
    </location>
</feature>
<proteinExistence type="inferred from homology"/>
<dbReference type="Proteomes" id="UP000196138">
    <property type="component" value="Chromosome"/>
</dbReference>
<gene>
    <name evidence="10" type="ORF">CCO03_02895</name>
</gene>
<comment type="subcellular location">
    <subcellularLocation>
        <location evidence="1 8">Cell membrane</location>
        <topology evidence="1 8">Multi-pass membrane protein</topology>
    </subcellularLocation>
</comment>
<evidence type="ECO:0000256" key="9">
    <source>
        <dbReference type="SAM" id="Phobius"/>
    </source>
</evidence>
<dbReference type="FunFam" id="1.10.3730.20:FF:000001">
    <property type="entry name" value="Quaternary ammonium compound resistance transporter SugE"/>
    <property type="match status" value="1"/>
</dbReference>
<keyword evidence="4 8" id="KW-0812">Transmembrane</keyword>
<dbReference type="GO" id="GO:0015220">
    <property type="term" value="F:choline transmembrane transporter activity"/>
    <property type="evidence" value="ECO:0007669"/>
    <property type="project" value="TreeGrafter"/>
</dbReference>
<dbReference type="RefSeq" id="WP_087277019.1">
    <property type="nucleotide sequence ID" value="NZ_CP021455.1"/>
</dbReference>
<dbReference type="Gene3D" id="1.10.3730.20">
    <property type="match status" value="1"/>
</dbReference>
<accession>A0A1Y0EJY3</accession>
<dbReference type="InterPro" id="IPR045324">
    <property type="entry name" value="Small_multidrug_res"/>
</dbReference>
<keyword evidence="6 9" id="KW-0472">Membrane</keyword>
<evidence type="ECO:0000256" key="6">
    <source>
        <dbReference type="ARBA" id="ARBA00023136"/>
    </source>
</evidence>
<keyword evidence="3" id="KW-1003">Cell membrane</keyword>
<reference evidence="10 11" key="1">
    <citation type="submission" date="2017-05" db="EMBL/GenBank/DDBJ databases">
        <authorList>
            <person name="Song R."/>
            <person name="Chenine A.L."/>
            <person name="Ruprecht R.M."/>
        </authorList>
    </citation>
    <scope>NUCLEOTIDE SEQUENCE [LARGE SCALE GENOMIC DNA]</scope>
    <source>
        <strain evidence="10 11">DSM 26136</strain>
    </source>
</reference>
<evidence type="ECO:0000256" key="3">
    <source>
        <dbReference type="ARBA" id="ARBA00022475"/>
    </source>
</evidence>
<dbReference type="GO" id="GO:0015297">
    <property type="term" value="F:antiporter activity"/>
    <property type="evidence" value="ECO:0007669"/>
    <property type="project" value="TreeGrafter"/>
</dbReference>
<comment type="similarity">
    <text evidence="7 8">Belongs to the drug/metabolite transporter (DMT) superfamily. Small multidrug resistance (SMR) (TC 2.A.7.1) family.</text>
</comment>
<dbReference type="AlphaFoldDB" id="A0A1Y0EJY3"/>
<evidence type="ECO:0000256" key="4">
    <source>
        <dbReference type="ARBA" id="ARBA00022692"/>
    </source>
</evidence>
<dbReference type="OrthoDB" id="9808638at2"/>
<evidence type="ECO:0000256" key="5">
    <source>
        <dbReference type="ARBA" id="ARBA00022989"/>
    </source>
</evidence>
<dbReference type="GO" id="GO:0031460">
    <property type="term" value="P:glycine betaine transport"/>
    <property type="evidence" value="ECO:0007669"/>
    <property type="project" value="TreeGrafter"/>
</dbReference>
<dbReference type="SUPFAM" id="SSF103481">
    <property type="entry name" value="Multidrug resistance efflux transporter EmrE"/>
    <property type="match status" value="1"/>
</dbReference>
<dbReference type="PANTHER" id="PTHR30561:SF1">
    <property type="entry name" value="MULTIDRUG TRANSPORTER EMRE"/>
    <property type="match status" value="1"/>
</dbReference>
<dbReference type="EMBL" id="CP021455">
    <property type="protein sequence ID" value="ARU03770.1"/>
    <property type="molecule type" value="Genomic_DNA"/>
</dbReference>
<feature type="transmembrane region" description="Helical" evidence="9">
    <location>
        <begin position="28"/>
        <end position="48"/>
    </location>
</feature>
<organism evidence="10 11">
    <name type="scientific">Comamonas serinivorans</name>
    <dbReference type="NCBI Taxonomy" id="1082851"/>
    <lineage>
        <taxon>Bacteria</taxon>
        <taxon>Pseudomonadati</taxon>
        <taxon>Pseudomonadota</taxon>
        <taxon>Betaproteobacteria</taxon>
        <taxon>Burkholderiales</taxon>
        <taxon>Comamonadaceae</taxon>
        <taxon>Comamonas</taxon>
    </lineage>
</organism>
<dbReference type="InterPro" id="IPR037185">
    <property type="entry name" value="EmrE-like"/>
</dbReference>
<keyword evidence="5 9" id="KW-1133">Transmembrane helix</keyword>
<evidence type="ECO:0000256" key="8">
    <source>
        <dbReference type="RuleBase" id="RU003942"/>
    </source>
</evidence>
<dbReference type="InterPro" id="IPR000390">
    <property type="entry name" value="Small_drug/metabolite_transptr"/>
</dbReference>
<dbReference type="Pfam" id="PF00893">
    <property type="entry name" value="Multi_Drug_Res"/>
    <property type="match status" value="1"/>
</dbReference>
<evidence type="ECO:0000313" key="10">
    <source>
        <dbReference type="EMBL" id="ARU03770.1"/>
    </source>
</evidence>
<evidence type="ECO:0000313" key="11">
    <source>
        <dbReference type="Proteomes" id="UP000196138"/>
    </source>
</evidence>
<protein>
    <submittedName>
        <fullName evidence="10">QacE family quaternary ammonium compound efflux SMR transporter</fullName>
    </submittedName>
</protein>
<name>A0A1Y0EJY3_9BURK</name>
<evidence type="ECO:0000256" key="1">
    <source>
        <dbReference type="ARBA" id="ARBA00004651"/>
    </source>
</evidence>
<dbReference type="KEGG" id="cser:CCO03_02895"/>
<dbReference type="GO" id="GO:1990961">
    <property type="term" value="P:xenobiotic detoxification by transmembrane export across the plasma membrane"/>
    <property type="evidence" value="ECO:0007669"/>
    <property type="project" value="UniProtKB-ARBA"/>
</dbReference>
<dbReference type="GO" id="GO:0005886">
    <property type="term" value="C:plasma membrane"/>
    <property type="evidence" value="ECO:0007669"/>
    <property type="project" value="UniProtKB-SubCell"/>
</dbReference>
<keyword evidence="2" id="KW-0813">Transport</keyword>
<evidence type="ECO:0000256" key="2">
    <source>
        <dbReference type="ARBA" id="ARBA00022448"/>
    </source>
</evidence>
<dbReference type="GO" id="GO:0015199">
    <property type="term" value="F:amino-acid betaine transmembrane transporter activity"/>
    <property type="evidence" value="ECO:0007669"/>
    <property type="project" value="TreeGrafter"/>
</dbReference>
<evidence type="ECO:0000256" key="7">
    <source>
        <dbReference type="ARBA" id="ARBA00038032"/>
    </source>
</evidence>
<keyword evidence="11" id="KW-1185">Reference proteome</keyword>